<evidence type="ECO:0008006" key="4">
    <source>
        <dbReference type="Google" id="ProtNLM"/>
    </source>
</evidence>
<evidence type="ECO:0000313" key="3">
    <source>
        <dbReference type="Proteomes" id="UP000319663"/>
    </source>
</evidence>
<name>A0A507QNL8_MONPU</name>
<dbReference type="EMBL" id="VIFY01000205">
    <property type="protein sequence ID" value="TQB68580.1"/>
    <property type="molecule type" value="Genomic_DNA"/>
</dbReference>
<dbReference type="PANTHER" id="PTHR39398">
    <property type="entry name" value="YALI0F14311P"/>
    <property type="match status" value="1"/>
</dbReference>
<keyword evidence="3" id="KW-1185">Reference proteome</keyword>
<protein>
    <recommendedName>
        <fullName evidence="4">CSN8/PSMD8/EIF3K domain-containing protein</fullName>
    </recommendedName>
</protein>
<feature type="region of interest" description="Disordered" evidence="1">
    <location>
        <begin position="69"/>
        <end position="100"/>
    </location>
</feature>
<evidence type="ECO:0000313" key="2">
    <source>
        <dbReference type="EMBL" id="TQB68580.1"/>
    </source>
</evidence>
<sequence>MAGPVQSGKSAGSRLKPVSDSLESVGFVSKGDRKLLDLKAQEDYYNKIVERYMRFCAHHAKDLDAAFASLPTTPSGDPTRNPPAASRPYPKAKQVKGQIPPPSVELSTILLSLRKLREALLATASTTPVSFSQRVHMFSIRISILAQHPPSYFPSLRYLLDKLHSPSHPLPESELKEFFLYLILDYACRQSDMVAAFELRSRARSKYAIRSQTIDSVLAALMHDNWVVFWRVRKGVDSYIRAVMNWAADRVRRHALKAVGSAYLNVDVAWVIEGCTGDRDSWSWEKLVEVERLGWQKEDDKIIIRRPRRRPEKKLDPIKESA</sequence>
<dbReference type="PANTHER" id="PTHR39398:SF1">
    <property type="entry name" value="CSN8_PSMD8_EIF3K DOMAIN-CONTAINING PROTEIN"/>
    <property type="match status" value="1"/>
</dbReference>
<evidence type="ECO:0000256" key="1">
    <source>
        <dbReference type="SAM" id="MobiDB-lite"/>
    </source>
</evidence>
<organism evidence="2 3">
    <name type="scientific">Monascus purpureus</name>
    <name type="common">Red mold</name>
    <name type="synonym">Monascus anka</name>
    <dbReference type="NCBI Taxonomy" id="5098"/>
    <lineage>
        <taxon>Eukaryota</taxon>
        <taxon>Fungi</taxon>
        <taxon>Dikarya</taxon>
        <taxon>Ascomycota</taxon>
        <taxon>Pezizomycotina</taxon>
        <taxon>Eurotiomycetes</taxon>
        <taxon>Eurotiomycetidae</taxon>
        <taxon>Eurotiales</taxon>
        <taxon>Aspergillaceae</taxon>
        <taxon>Monascus</taxon>
    </lineage>
</organism>
<dbReference type="OrthoDB" id="2100128at2759"/>
<comment type="caution">
    <text evidence="2">The sequence shown here is derived from an EMBL/GenBank/DDBJ whole genome shotgun (WGS) entry which is preliminary data.</text>
</comment>
<accession>A0A507QNL8</accession>
<dbReference type="Proteomes" id="UP000319663">
    <property type="component" value="Unassembled WGS sequence"/>
</dbReference>
<dbReference type="STRING" id="5098.A0A507QNL8"/>
<reference evidence="2 3" key="1">
    <citation type="submission" date="2019-06" db="EMBL/GenBank/DDBJ databases">
        <title>Wine fermentation using esterase from Monascus purpureus.</title>
        <authorList>
            <person name="Geng C."/>
            <person name="Zhang Y."/>
        </authorList>
    </citation>
    <scope>NUCLEOTIDE SEQUENCE [LARGE SCALE GENOMIC DNA]</scope>
    <source>
        <strain evidence="2">HQ1</strain>
    </source>
</reference>
<proteinExistence type="predicted"/>
<gene>
    <name evidence="2" type="ORF">MPDQ_003202</name>
</gene>
<feature type="region of interest" description="Disordered" evidence="1">
    <location>
        <begin position="1"/>
        <end position="21"/>
    </location>
</feature>
<dbReference type="AlphaFoldDB" id="A0A507QNL8"/>